<keyword evidence="6" id="KW-1185">Reference proteome</keyword>
<dbReference type="Pfam" id="PF00149">
    <property type="entry name" value="Metallophos"/>
    <property type="match status" value="1"/>
</dbReference>
<dbReference type="InterPro" id="IPR029052">
    <property type="entry name" value="Metallo-depent_PP-like"/>
</dbReference>
<keyword evidence="3" id="KW-0732">Signal</keyword>
<name>A0A0M0J7K3_9EUKA</name>
<dbReference type="EMBL" id="JWZX01003301">
    <property type="protein sequence ID" value="KOO22213.1"/>
    <property type="molecule type" value="Genomic_DNA"/>
</dbReference>
<keyword evidence="2" id="KW-0325">Glycoprotein</keyword>
<reference evidence="6" key="1">
    <citation type="journal article" date="2015" name="PLoS Genet.">
        <title>Genome Sequence and Transcriptome Analyses of Chrysochromulina tobin: Metabolic Tools for Enhanced Algal Fitness in the Prominent Order Prymnesiales (Haptophyceae).</title>
        <authorList>
            <person name="Hovde B.T."/>
            <person name="Deodato C.R."/>
            <person name="Hunsperger H.M."/>
            <person name="Ryken S.A."/>
            <person name="Yost W."/>
            <person name="Jha R.K."/>
            <person name="Patterson J."/>
            <person name="Monnat R.J. Jr."/>
            <person name="Barlow S.B."/>
            <person name="Starkenburg S.R."/>
            <person name="Cattolico R.A."/>
        </authorList>
    </citation>
    <scope>NUCLEOTIDE SEQUENCE</scope>
    <source>
        <strain evidence="6">CCMP291</strain>
    </source>
</reference>
<dbReference type="OrthoDB" id="348678at2759"/>
<evidence type="ECO:0000256" key="3">
    <source>
        <dbReference type="SAM" id="SignalP"/>
    </source>
</evidence>
<dbReference type="InterPro" id="IPR004843">
    <property type="entry name" value="Calcineurin-like_PHP"/>
</dbReference>
<feature type="chain" id="PRO_5005601592" evidence="3">
    <location>
        <begin position="33"/>
        <end position="451"/>
    </location>
</feature>
<proteinExistence type="predicted"/>
<feature type="domain" description="Calcineurin-like phosphoesterase" evidence="4">
    <location>
        <begin position="49"/>
        <end position="206"/>
    </location>
</feature>
<dbReference type="GO" id="GO:0016787">
    <property type="term" value="F:hydrolase activity"/>
    <property type="evidence" value="ECO:0007669"/>
    <property type="project" value="UniProtKB-KW"/>
</dbReference>
<keyword evidence="1" id="KW-0378">Hydrolase</keyword>
<gene>
    <name evidence="5" type="ORF">Ctob_002305</name>
</gene>
<dbReference type="AlphaFoldDB" id="A0A0M0J7K3"/>
<evidence type="ECO:0000256" key="1">
    <source>
        <dbReference type="ARBA" id="ARBA00022801"/>
    </source>
</evidence>
<comment type="caution">
    <text evidence="5">The sequence shown here is derived from an EMBL/GenBank/DDBJ whole genome shotgun (WGS) entry which is preliminary data.</text>
</comment>
<dbReference type="Gene3D" id="3.60.21.10">
    <property type="match status" value="1"/>
</dbReference>
<evidence type="ECO:0000313" key="5">
    <source>
        <dbReference type="EMBL" id="KOO22213.1"/>
    </source>
</evidence>
<accession>A0A0M0J7K3</accession>
<evidence type="ECO:0000256" key="2">
    <source>
        <dbReference type="ARBA" id="ARBA00023180"/>
    </source>
</evidence>
<evidence type="ECO:0000313" key="6">
    <source>
        <dbReference type="Proteomes" id="UP000037460"/>
    </source>
</evidence>
<evidence type="ECO:0000259" key="4">
    <source>
        <dbReference type="Pfam" id="PF00149"/>
    </source>
</evidence>
<feature type="signal peptide" evidence="3">
    <location>
        <begin position="1"/>
        <end position="32"/>
    </location>
</feature>
<organism evidence="5 6">
    <name type="scientific">Chrysochromulina tobinii</name>
    <dbReference type="NCBI Taxonomy" id="1460289"/>
    <lineage>
        <taxon>Eukaryota</taxon>
        <taxon>Haptista</taxon>
        <taxon>Haptophyta</taxon>
        <taxon>Prymnesiophyceae</taxon>
        <taxon>Prymnesiales</taxon>
        <taxon>Chrysochromulinaceae</taxon>
        <taxon>Chrysochromulina</taxon>
    </lineage>
</organism>
<dbReference type="PANTHER" id="PTHR10340">
    <property type="entry name" value="SPHINGOMYELIN PHOSPHODIESTERASE"/>
    <property type="match status" value="1"/>
</dbReference>
<dbReference type="Proteomes" id="UP000037460">
    <property type="component" value="Unassembled WGS sequence"/>
</dbReference>
<dbReference type="SUPFAM" id="SSF56300">
    <property type="entry name" value="Metallo-dependent phosphatases"/>
    <property type="match status" value="1"/>
</dbReference>
<dbReference type="PANTHER" id="PTHR10340:SF57">
    <property type="entry name" value="METALLOPHOS DOMAIN-CONTAINING PROTEIN"/>
    <property type="match status" value="1"/>
</dbReference>
<protein>
    <submittedName>
        <fullName evidence="5">Sphingomyelin acid-like 3b</fullName>
    </submittedName>
</protein>
<sequence>MRYGTLTSLFSAATVALIGLINVLQPSPGVMAAAATGVSDSISTPLHAIRIWHLTDVHFNLWHDRRGNVRDMCRTAAADASLHPGKFGHFNCDPDFAAVELAVARMTEAEPAPDMILFGGDVFGHVPASHENSASVRESHEALARALQKYFPRTPVLPCLGNHDTIPYFAAGVAAADALGEQLTWFVGVLRDAAAKGSSVLVLGHIAPGASHIDWDSMAASGWEGGGWTASSQSTFYRILREEPAAARISAMLFGHLHTGSIRLLRPSDGAAQHDAAQHGAAQHDAGPAVGDAGSARLPVMYLSPSLTPRNPTPHLGGMRLYVLAPAPTRRAPLALRDIYEHAFDLDASNARKAPFWRVVSVRLAYNLSSLSYGAWERWAHALREDARFAQLMSAQRCADEVEPEYGKCKASVVCAHLELEPAPYAKCIQAVRAEAVPGPGWTQAVKRPVG</sequence>